<dbReference type="GO" id="GO:0004888">
    <property type="term" value="F:transmembrane signaling receptor activity"/>
    <property type="evidence" value="ECO:0007669"/>
    <property type="project" value="InterPro"/>
</dbReference>
<comment type="caution">
    <text evidence="14">The sequence shown here is derived from an EMBL/GenBank/DDBJ whole genome shotgun (WGS) entry which is preliminary data.</text>
</comment>
<dbReference type="InterPro" id="IPR004089">
    <property type="entry name" value="MCPsignal_dom"/>
</dbReference>
<dbReference type="CDD" id="cd11386">
    <property type="entry name" value="MCP_signal"/>
    <property type="match status" value="1"/>
</dbReference>
<keyword evidence="2" id="KW-0145">Chemotaxis</keyword>
<dbReference type="SMART" id="SM00283">
    <property type="entry name" value="MA"/>
    <property type="match status" value="1"/>
</dbReference>
<dbReference type="Gene3D" id="1.10.287.950">
    <property type="entry name" value="Methyl-accepting chemotaxis protein"/>
    <property type="match status" value="1"/>
</dbReference>
<keyword evidence="6 10" id="KW-0472">Membrane</keyword>
<keyword evidence="3" id="KW-0997">Cell inner membrane</keyword>
<dbReference type="InterPro" id="IPR004090">
    <property type="entry name" value="Chemotax_Me-accpt_rcpt"/>
</dbReference>
<evidence type="ECO:0000256" key="7">
    <source>
        <dbReference type="ARBA" id="ARBA00023224"/>
    </source>
</evidence>
<evidence type="ECO:0000256" key="2">
    <source>
        <dbReference type="ARBA" id="ARBA00022500"/>
    </source>
</evidence>
<evidence type="ECO:0000259" key="12">
    <source>
        <dbReference type="PROSITE" id="PS50192"/>
    </source>
</evidence>
<feature type="transmembrane region" description="Helical" evidence="10">
    <location>
        <begin position="190"/>
        <end position="212"/>
    </location>
</feature>
<dbReference type="PANTHER" id="PTHR32089:SF120">
    <property type="entry name" value="METHYL-ACCEPTING CHEMOTAXIS PROTEIN TLPQ"/>
    <property type="match status" value="1"/>
</dbReference>
<feature type="domain" description="HAMP" evidence="13">
    <location>
        <begin position="214"/>
        <end position="266"/>
    </location>
</feature>
<evidence type="ECO:0000256" key="1">
    <source>
        <dbReference type="ARBA" id="ARBA00004429"/>
    </source>
</evidence>
<name>A0A7X3KV94_9GAMM</name>
<evidence type="ECO:0000259" key="13">
    <source>
        <dbReference type="PROSITE" id="PS50885"/>
    </source>
</evidence>
<feature type="domain" description="Methyl-accepting transducer" evidence="11">
    <location>
        <begin position="271"/>
        <end position="507"/>
    </location>
</feature>
<dbReference type="PROSITE" id="PS50111">
    <property type="entry name" value="CHEMOTAXIS_TRANSDUC_2"/>
    <property type="match status" value="1"/>
</dbReference>
<dbReference type="EMBL" id="WTFN01000061">
    <property type="protein sequence ID" value="MWK58490.1"/>
    <property type="molecule type" value="Genomic_DNA"/>
</dbReference>
<dbReference type="Pfam" id="PF00672">
    <property type="entry name" value="HAMP"/>
    <property type="match status" value="1"/>
</dbReference>
<dbReference type="InterPro" id="IPR000727">
    <property type="entry name" value="T_SNARE_dom"/>
</dbReference>
<dbReference type="RefSeq" id="WP_160481939.1">
    <property type="nucleotide sequence ID" value="NZ_CP102328.1"/>
</dbReference>
<evidence type="ECO:0000256" key="8">
    <source>
        <dbReference type="ARBA" id="ARBA00029447"/>
    </source>
</evidence>
<reference evidence="14 15" key="1">
    <citation type="submission" date="2019-12" db="EMBL/GenBank/DDBJ databases">
        <title>Draft genome sequence of Pseudomonas otitidis recovered from a chicken carcass.</title>
        <authorList>
            <person name="Vieira T.R."/>
            <person name="Oliviera E.F.C."/>
            <person name="Silva N.M.V."/>
            <person name="Sambrano G.E."/>
            <person name="Cibulski S.P."/>
            <person name="Cardoso M.R.I."/>
        </authorList>
    </citation>
    <scope>NUCLEOTIDE SEQUENCE [LARGE SCALE GENOMIC DNA]</scope>
    <source>
        <strain evidence="14 15">25_K</strain>
    </source>
</reference>
<dbReference type="PROSITE" id="PS50885">
    <property type="entry name" value="HAMP"/>
    <property type="match status" value="1"/>
</dbReference>
<evidence type="ECO:0000256" key="9">
    <source>
        <dbReference type="PROSITE-ProRule" id="PRU00284"/>
    </source>
</evidence>
<dbReference type="GO" id="GO:0005886">
    <property type="term" value="C:plasma membrane"/>
    <property type="evidence" value="ECO:0007669"/>
    <property type="project" value="UniProtKB-SubCell"/>
</dbReference>
<evidence type="ECO:0000256" key="10">
    <source>
        <dbReference type="SAM" id="Phobius"/>
    </source>
</evidence>
<sequence>MSLQNSLRGQLLALLGGSLLLILVVALACFNSLSGGIQSYRNLVGGTLEASGLVDSANVEFKGQVQEWKNVLLRGKDPAALAKYWGQFEDQERKVQDILGKLLNEARDMGDRDLQTQVERLRTEHQSLGAAYRKGREAFLAAGADPTAGDKAVQGIDRAASDQMTALVTQLHDRGTKQSAEISASASATVTGGLVTLLLSSLVIGVLALWLINRRLIAPIRTLIEHIARLSQGNFGERVDSSRKDELGSLANSANILRDFLADTFNRLKHSTSELDNASGELNAIAVLMAQGVREQFSRTDQVATAMHEMSATAQEVARHAAEAAGAADQADTSAQQGERVMQATIQSITGMRGEIASTAEVIRRLESDSGRISKVLEVIRGIAEQTNLLALNAAIEAARAGEQGRGFAVVADEVRTLAQRTAESTAEIHQIIDTVQTGAVNAVRAIENGQNRSEQSVTQVTEAGAMLQRITEAVEAIRDMNRQIATAAEEQTSVAEDISRNLTEITAIANTNNENVQRTEGASQRLHGLSGELNDVTRRFSA</sequence>
<dbReference type="InterPro" id="IPR003660">
    <property type="entry name" value="HAMP_dom"/>
</dbReference>
<evidence type="ECO:0000256" key="5">
    <source>
        <dbReference type="ARBA" id="ARBA00022989"/>
    </source>
</evidence>
<evidence type="ECO:0000256" key="3">
    <source>
        <dbReference type="ARBA" id="ARBA00022519"/>
    </source>
</evidence>
<organism evidence="14 15">
    <name type="scientific">Metapseudomonas otitidis</name>
    <dbReference type="NCBI Taxonomy" id="319939"/>
    <lineage>
        <taxon>Bacteria</taxon>
        <taxon>Pseudomonadati</taxon>
        <taxon>Pseudomonadota</taxon>
        <taxon>Gammaproteobacteria</taxon>
        <taxon>Pseudomonadales</taxon>
        <taxon>Pseudomonadaceae</taxon>
        <taxon>Metapseudomonas</taxon>
    </lineage>
</organism>
<proteinExistence type="inferred from homology"/>
<dbReference type="GO" id="GO:0007165">
    <property type="term" value="P:signal transduction"/>
    <property type="evidence" value="ECO:0007669"/>
    <property type="project" value="UniProtKB-KW"/>
</dbReference>
<evidence type="ECO:0000256" key="4">
    <source>
        <dbReference type="ARBA" id="ARBA00022692"/>
    </source>
</evidence>
<accession>A0A7X3KV94</accession>
<keyword evidence="7 9" id="KW-0807">Transducer</keyword>
<gene>
    <name evidence="14" type="ORF">GO594_21125</name>
</gene>
<keyword evidence="5 10" id="KW-1133">Transmembrane helix</keyword>
<dbReference type="FunFam" id="1.10.287.950:FF:000001">
    <property type="entry name" value="Methyl-accepting chemotaxis sensory transducer"/>
    <property type="match status" value="1"/>
</dbReference>
<dbReference type="Proteomes" id="UP000461288">
    <property type="component" value="Unassembled WGS sequence"/>
</dbReference>
<dbReference type="AlphaFoldDB" id="A0A7X3KV94"/>
<dbReference type="PROSITE" id="PS50192">
    <property type="entry name" value="T_SNARE"/>
    <property type="match status" value="1"/>
</dbReference>
<evidence type="ECO:0000313" key="14">
    <source>
        <dbReference type="EMBL" id="MWK58490.1"/>
    </source>
</evidence>
<comment type="subcellular location">
    <subcellularLocation>
        <location evidence="1">Cell inner membrane</location>
        <topology evidence="1">Multi-pass membrane protein</topology>
    </subcellularLocation>
</comment>
<dbReference type="Pfam" id="PF00015">
    <property type="entry name" value="MCPsignal"/>
    <property type="match status" value="1"/>
</dbReference>
<dbReference type="SUPFAM" id="SSF58104">
    <property type="entry name" value="Methyl-accepting chemotaxis protein (MCP) signaling domain"/>
    <property type="match status" value="1"/>
</dbReference>
<dbReference type="CDD" id="cd06225">
    <property type="entry name" value="HAMP"/>
    <property type="match status" value="1"/>
</dbReference>
<protein>
    <submittedName>
        <fullName evidence="14">HAMP domain-containing protein</fullName>
    </submittedName>
</protein>
<keyword evidence="4 10" id="KW-0812">Transmembrane</keyword>
<feature type="domain" description="T-SNARE coiled-coil homology" evidence="12">
    <location>
        <begin position="458"/>
        <end position="520"/>
    </location>
</feature>
<keyword evidence="3" id="KW-1003">Cell membrane</keyword>
<evidence type="ECO:0000256" key="6">
    <source>
        <dbReference type="ARBA" id="ARBA00023136"/>
    </source>
</evidence>
<dbReference type="PANTHER" id="PTHR32089">
    <property type="entry name" value="METHYL-ACCEPTING CHEMOTAXIS PROTEIN MCPB"/>
    <property type="match status" value="1"/>
</dbReference>
<dbReference type="PRINTS" id="PR00260">
    <property type="entry name" value="CHEMTRNSDUCR"/>
</dbReference>
<evidence type="ECO:0000313" key="15">
    <source>
        <dbReference type="Proteomes" id="UP000461288"/>
    </source>
</evidence>
<evidence type="ECO:0000259" key="11">
    <source>
        <dbReference type="PROSITE" id="PS50111"/>
    </source>
</evidence>
<dbReference type="GO" id="GO:0006935">
    <property type="term" value="P:chemotaxis"/>
    <property type="evidence" value="ECO:0007669"/>
    <property type="project" value="UniProtKB-KW"/>
</dbReference>
<comment type="similarity">
    <text evidence="8">Belongs to the methyl-accepting chemotaxis (MCP) protein family.</text>
</comment>
<dbReference type="SMART" id="SM00304">
    <property type="entry name" value="HAMP"/>
    <property type="match status" value="1"/>
</dbReference>